<accession>A0A1S9RF92</accession>
<dbReference type="InterPro" id="IPR036770">
    <property type="entry name" value="Ankyrin_rpt-contain_sf"/>
</dbReference>
<dbReference type="PANTHER" id="PTHR24123:SF33">
    <property type="entry name" value="PROTEIN HOS4"/>
    <property type="match status" value="1"/>
</dbReference>
<dbReference type="EMBL" id="LJBN01000183">
    <property type="protein sequence ID" value="OOQ84219.1"/>
    <property type="molecule type" value="Genomic_DNA"/>
</dbReference>
<name>A0A1S9RF92_PENBI</name>
<sequence>MQYSAFHTPGECILESEETALHDIDGTRLYETWDSGLLDCIIRVNDVPRLKQYLSAYKFLNLDPGEDFCYDPLYAAAWAGSTDVLRILVDYYHKSSSTKKPLHRRKNSLLRATCSGLHLETARFILDMQPTPGSVDFNQSDRDKALLAAAGALTNLPPENLFSEARKSETLIDFDHDHWTSDLISRGEELIHLLLDGGASAQAVDLPTSEIQWASRILCGGSAVEDNDSGSQALQSFGSVLGLASSRANPALVERLIDHGANIHAKEQFQHHGSSSLWSDRPMPWSVTSIHISSMYWNSEALQTLLGHHGGDISGSLSYRDSKGRLPLHYAAAGPGSDECWLSDVQVKDRIMDTLKLLLPGSDINARDDRGENTLHHAIRGHARCTRSKHFDAVVKFLLENGAEADIVDKNGQTVLHKLAAECKGGDPIDIPLIDLLLSRGVEINQQDKNGSTALHLMARNLRQVRVVKVLISRGMDVGLTDSRGNTALHHCVWVGNLLDRHGCVLSPFVDQREALGEMRDILLKAGGDIMMDQPNSRGETPRQLQFKRLETWRRAEFPELFPKPAGRGRPLTNNLVKS</sequence>
<feature type="repeat" description="ANK" evidence="3">
    <location>
        <begin position="450"/>
        <end position="483"/>
    </location>
</feature>
<dbReference type="PANTHER" id="PTHR24123">
    <property type="entry name" value="ANKYRIN REPEAT-CONTAINING"/>
    <property type="match status" value="1"/>
</dbReference>
<keyword evidence="2 3" id="KW-0040">ANK repeat</keyword>
<dbReference type="SMART" id="SM00248">
    <property type="entry name" value="ANK"/>
    <property type="match status" value="8"/>
</dbReference>
<dbReference type="Pfam" id="PF12796">
    <property type="entry name" value="Ank_2"/>
    <property type="match status" value="2"/>
</dbReference>
<comment type="caution">
    <text evidence="4">The sequence shown here is derived from an EMBL/GenBank/DDBJ whole genome shotgun (WGS) entry which is preliminary data.</text>
</comment>
<evidence type="ECO:0000256" key="1">
    <source>
        <dbReference type="ARBA" id="ARBA00022737"/>
    </source>
</evidence>
<protein>
    <submittedName>
        <fullName evidence="4">Uncharacterized protein</fullName>
    </submittedName>
</protein>
<gene>
    <name evidence="4" type="ORF">PEBR_33706</name>
</gene>
<reference evidence="5" key="1">
    <citation type="submission" date="2015-09" db="EMBL/GenBank/DDBJ databases">
        <authorList>
            <person name="Fill T.P."/>
            <person name="Baretta J.F."/>
            <person name="de Almeida L.G."/>
            <person name="Rocha M."/>
            <person name="de Souza D.H."/>
            <person name="Malavazi I."/>
            <person name="Cerdeira L.T."/>
            <person name="Hong H."/>
            <person name="Samborskyy M."/>
            <person name="de Vasconcelos A.T."/>
            <person name="Leadlay P."/>
            <person name="Rodrigues-Filho E."/>
        </authorList>
    </citation>
    <scope>NUCLEOTIDE SEQUENCE [LARGE SCALE GENOMIC DNA]</scope>
    <source>
        <strain evidence="5">LaBioMMi 136</strain>
    </source>
</reference>
<feature type="repeat" description="ANK" evidence="3">
    <location>
        <begin position="411"/>
        <end position="449"/>
    </location>
</feature>
<dbReference type="PROSITE" id="PS50088">
    <property type="entry name" value="ANK_REPEAT"/>
    <property type="match status" value="3"/>
</dbReference>
<evidence type="ECO:0000313" key="4">
    <source>
        <dbReference type="EMBL" id="OOQ84219.1"/>
    </source>
</evidence>
<dbReference type="SUPFAM" id="SSF48403">
    <property type="entry name" value="Ankyrin repeat"/>
    <property type="match status" value="1"/>
</dbReference>
<dbReference type="AlphaFoldDB" id="A0A1S9RF92"/>
<dbReference type="InterPro" id="IPR002110">
    <property type="entry name" value="Ankyrin_rpt"/>
</dbReference>
<keyword evidence="1" id="KW-0677">Repeat</keyword>
<evidence type="ECO:0000256" key="2">
    <source>
        <dbReference type="ARBA" id="ARBA00023043"/>
    </source>
</evidence>
<dbReference type="Gene3D" id="1.25.40.20">
    <property type="entry name" value="Ankyrin repeat-containing domain"/>
    <property type="match status" value="1"/>
</dbReference>
<dbReference type="PROSITE" id="PS50297">
    <property type="entry name" value="ANK_REP_REGION"/>
    <property type="match status" value="1"/>
</dbReference>
<organism evidence="4 5">
    <name type="scientific">Penicillium brasilianum</name>
    <dbReference type="NCBI Taxonomy" id="104259"/>
    <lineage>
        <taxon>Eukaryota</taxon>
        <taxon>Fungi</taxon>
        <taxon>Dikarya</taxon>
        <taxon>Ascomycota</taxon>
        <taxon>Pezizomycotina</taxon>
        <taxon>Eurotiomycetes</taxon>
        <taxon>Eurotiomycetidae</taxon>
        <taxon>Eurotiales</taxon>
        <taxon>Aspergillaceae</taxon>
        <taxon>Penicillium</taxon>
    </lineage>
</organism>
<evidence type="ECO:0000313" key="5">
    <source>
        <dbReference type="Proteomes" id="UP000190744"/>
    </source>
</evidence>
<evidence type="ECO:0000256" key="3">
    <source>
        <dbReference type="PROSITE-ProRule" id="PRU00023"/>
    </source>
</evidence>
<feature type="repeat" description="ANK" evidence="3">
    <location>
        <begin position="370"/>
        <end position="410"/>
    </location>
</feature>
<proteinExistence type="predicted"/>
<dbReference type="Proteomes" id="UP000190744">
    <property type="component" value="Unassembled WGS sequence"/>
</dbReference>
<dbReference type="InterPro" id="IPR051165">
    <property type="entry name" value="Multifunctional_ANK_Repeat"/>
</dbReference>